<dbReference type="Proteomes" id="UP000236726">
    <property type="component" value="Unassembled WGS sequence"/>
</dbReference>
<accession>A0A1H5VUI3</accession>
<sequence length="60" mass="7177">MNMECKCIDCPNKCHEYNNNYVSDKSYYEWSIKLDKCKKENKVTYARTGVGMAWRISEEK</sequence>
<proteinExistence type="predicted"/>
<name>A0A1H5VUI3_9FIRM</name>
<evidence type="ECO:0000313" key="1">
    <source>
        <dbReference type="EMBL" id="SEF90217.1"/>
    </source>
</evidence>
<protein>
    <submittedName>
        <fullName evidence="1">Uncharacterized protein</fullName>
    </submittedName>
</protein>
<gene>
    <name evidence="1" type="ORF">SAMN05216537_11270</name>
</gene>
<organism evidence="1 2">
    <name type="scientific">Lachnospira multipara</name>
    <dbReference type="NCBI Taxonomy" id="28051"/>
    <lineage>
        <taxon>Bacteria</taxon>
        <taxon>Bacillati</taxon>
        <taxon>Bacillota</taxon>
        <taxon>Clostridia</taxon>
        <taxon>Lachnospirales</taxon>
        <taxon>Lachnospiraceae</taxon>
        <taxon>Lachnospira</taxon>
    </lineage>
</organism>
<reference evidence="1 2" key="1">
    <citation type="submission" date="2016-10" db="EMBL/GenBank/DDBJ databases">
        <authorList>
            <person name="de Groot N.N."/>
        </authorList>
    </citation>
    <scope>NUCLEOTIDE SEQUENCE [LARGE SCALE GENOMIC DNA]</scope>
    <source>
        <strain evidence="1 2">D15d</strain>
    </source>
</reference>
<evidence type="ECO:0000313" key="2">
    <source>
        <dbReference type="Proteomes" id="UP000236726"/>
    </source>
</evidence>
<dbReference type="EMBL" id="FNUL01000012">
    <property type="protein sequence ID" value="SEF90217.1"/>
    <property type="molecule type" value="Genomic_DNA"/>
</dbReference>
<keyword evidence="2" id="KW-1185">Reference proteome</keyword>
<dbReference type="AlphaFoldDB" id="A0A1H5VUI3"/>